<reference evidence="2 3" key="1">
    <citation type="submission" date="2016-10" db="EMBL/GenBank/DDBJ databases">
        <authorList>
            <person name="Varghese N."/>
            <person name="Submissions S."/>
        </authorList>
    </citation>
    <scope>NUCLEOTIDE SEQUENCE [LARGE SCALE GENOMIC DNA]</scope>
    <source>
        <strain evidence="2 3">DSM 13796</strain>
    </source>
</reference>
<name>A0A1I6C7D1_9BACI</name>
<feature type="compositionally biased region" description="Acidic residues" evidence="1">
    <location>
        <begin position="126"/>
        <end position="140"/>
    </location>
</feature>
<comment type="caution">
    <text evidence="2">The sequence shown here is derived from an EMBL/GenBank/DDBJ whole genome shotgun (WGS) entry which is preliminary data.</text>
</comment>
<sequence length="166" mass="19183">MAKKGKGNERTQINVKFKAKETEEFYDWFDNQSNISDSVRYIVYHAIKQYGTGDVLEYGVQERIQMDNILLNSLRDINVLELIQRGSEGRNKPSESVMISSEPKSQERPVNVEKGPSEEVSKEAIEEVIQEQDSPVIEEQEEKKVAVQEERKKKKNKYKNVSPDAF</sequence>
<gene>
    <name evidence="2" type="ORF">SAMN02745910_05193</name>
</gene>
<organism evidence="2 3">
    <name type="scientific">Priestia endophytica DSM 13796</name>
    <dbReference type="NCBI Taxonomy" id="1121089"/>
    <lineage>
        <taxon>Bacteria</taxon>
        <taxon>Bacillati</taxon>
        <taxon>Bacillota</taxon>
        <taxon>Bacilli</taxon>
        <taxon>Bacillales</taxon>
        <taxon>Bacillaceae</taxon>
        <taxon>Priestia</taxon>
    </lineage>
</organism>
<proteinExistence type="predicted"/>
<dbReference type="RefSeq" id="WP_061802918.1">
    <property type="nucleotide sequence ID" value="NZ_FOXX01000031.1"/>
</dbReference>
<evidence type="ECO:0000313" key="2">
    <source>
        <dbReference type="EMBL" id="SFQ89077.1"/>
    </source>
</evidence>
<dbReference type="Proteomes" id="UP000182762">
    <property type="component" value="Unassembled WGS sequence"/>
</dbReference>
<feature type="compositionally biased region" description="Basic and acidic residues" evidence="1">
    <location>
        <begin position="141"/>
        <end position="151"/>
    </location>
</feature>
<dbReference type="GeneID" id="93713695"/>
<accession>A0A1I6C7D1</accession>
<keyword evidence="3" id="KW-1185">Reference proteome</keyword>
<evidence type="ECO:0000256" key="1">
    <source>
        <dbReference type="SAM" id="MobiDB-lite"/>
    </source>
</evidence>
<feature type="compositionally biased region" description="Basic and acidic residues" evidence="1">
    <location>
        <begin position="104"/>
        <end position="125"/>
    </location>
</feature>
<dbReference type="EMBL" id="FOXX01000031">
    <property type="protein sequence ID" value="SFQ89077.1"/>
    <property type="molecule type" value="Genomic_DNA"/>
</dbReference>
<evidence type="ECO:0000313" key="3">
    <source>
        <dbReference type="Proteomes" id="UP000182762"/>
    </source>
</evidence>
<feature type="region of interest" description="Disordered" evidence="1">
    <location>
        <begin position="84"/>
        <end position="166"/>
    </location>
</feature>
<protein>
    <submittedName>
        <fullName evidence="2">Uncharacterized protein</fullName>
    </submittedName>
</protein>